<evidence type="ECO:0000313" key="1">
    <source>
        <dbReference type="EMBL" id="KAE8637291.1"/>
    </source>
</evidence>
<reference evidence="1 2" key="4">
    <citation type="journal article" date="2011" name="BMC Genomics">
        <title>RNA-Seq improves annotation of protein-coding genes in the cucumber genome.</title>
        <authorList>
            <person name="Li Z."/>
            <person name="Zhang Z."/>
            <person name="Yan P."/>
            <person name="Huang S."/>
            <person name="Fei Z."/>
            <person name="Lin K."/>
        </authorList>
    </citation>
    <scope>NUCLEOTIDE SEQUENCE [LARGE SCALE GENOMIC DNA]</scope>
    <source>
        <strain evidence="2">cv. 9930</strain>
        <tissue evidence="1">Leaf</tissue>
    </source>
</reference>
<sequence length="37" mass="3808">KTLLLSQKRPSACASFLTKKIAVVTVSSSALSAVTPC</sequence>
<dbReference type="EMBL" id="ACHR03000055">
    <property type="protein sequence ID" value="KAE8637291.1"/>
    <property type="molecule type" value="Genomic_DNA"/>
</dbReference>
<reference evidence="1 2" key="1">
    <citation type="journal article" date="2009" name="Nat. Genet.">
        <title>The genome of the cucumber, Cucumis sativus L.</title>
        <authorList>
            <person name="Huang S."/>
            <person name="Li R."/>
            <person name="Zhang Z."/>
            <person name="Li L."/>
            <person name="Gu X."/>
            <person name="Fan W."/>
            <person name="Lucas W.J."/>
            <person name="Wang X."/>
            <person name="Xie B."/>
            <person name="Ni P."/>
            <person name="Ren Y."/>
            <person name="Zhu H."/>
            <person name="Li J."/>
            <person name="Lin K."/>
            <person name="Jin W."/>
            <person name="Fei Z."/>
            <person name="Li G."/>
            <person name="Staub J."/>
            <person name="Kilian A."/>
            <person name="van der Vossen E.A."/>
            <person name="Wu Y."/>
            <person name="Guo J."/>
            <person name="He J."/>
            <person name="Jia Z."/>
            <person name="Ren Y."/>
            <person name="Tian G."/>
            <person name="Lu Y."/>
            <person name="Ruan J."/>
            <person name="Qian W."/>
            <person name="Wang M."/>
            <person name="Huang Q."/>
            <person name="Li B."/>
            <person name="Xuan Z."/>
            <person name="Cao J."/>
            <person name="Asan"/>
            <person name="Wu Z."/>
            <person name="Zhang J."/>
            <person name="Cai Q."/>
            <person name="Bai Y."/>
            <person name="Zhao B."/>
            <person name="Han Y."/>
            <person name="Li Y."/>
            <person name="Li X."/>
            <person name="Wang S."/>
            <person name="Shi Q."/>
            <person name="Liu S."/>
            <person name="Cho W.K."/>
            <person name="Kim J.Y."/>
            <person name="Xu Y."/>
            <person name="Heller-Uszynska K."/>
            <person name="Miao H."/>
            <person name="Cheng Z."/>
            <person name="Zhang S."/>
            <person name="Wu J."/>
            <person name="Yang Y."/>
            <person name="Kang H."/>
            <person name="Li M."/>
            <person name="Liang H."/>
            <person name="Ren X."/>
            <person name="Shi Z."/>
            <person name="Wen M."/>
            <person name="Jian M."/>
            <person name="Yang H."/>
            <person name="Zhang G."/>
            <person name="Yang Z."/>
            <person name="Chen R."/>
            <person name="Liu S."/>
            <person name="Li J."/>
            <person name="Ma L."/>
            <person name="Liu H."/>
            <person name="Zhou Y."/>
            <person name="Zhao J."/>
            <person name="Fang X."/>
            <person name="Li G."/>
            <person name="Fang L."/>
            <person name="Li Y."/>
            <person name="Liu D."/>
            <person name="Zheng H."/>
            <person name="Zhang Y."/>
            <person name="Qin N."/>
            <person name="Li Z."/>
            <person name="Yang G."/>
            <person name="Yang S."/>
            <person name="Bolund L."/>
            <person name="Kristiansen K."/>
            <person name="Zheng H."/>
            <person name="Li S."/>
            <person name="Zhang X."/>
            <person name="Yang H."/>
            <person name="Wang J."/>
            <person name="Sun R."/>
            <person name="Zhang B."/>
            <person name="Jiang S."/>
            <person name="Wang J."/>
            <person name="Du Y."/>
            <person name="Li S."/>
        </authorList>
    </citation>
    <scope>NUCLEOTIDE SEQUENCE [LARGE SCALE GENOMIC DNA]</scope>
    <source>
        <strain evidence="2">cv. 9930</strain>
        <tissue evidence="1">Leaf</tissue>
    </source>
</reference>
<accession>A0ACB6HBK8</accession>
<protein>
    <submittedName>
        <fullName evidence="1">Uncharacterized protein</fullName>
    </submittedName>
</protein>
<reference evidence="1 2" key="2">
    <citation type="journal article" date="2009" name="PLoS ONE">
        <title>An integrated genetic and cytogenetic map of the cucumber genome.</title>
        <authorList>
            <person name="Ren Y."/>
            <person name="Zhang Z."/>
            <person name="Liu J."/>
            <person name="Staub J.E."/>
            <person name="Han Y."/>
            <person name="Cheng Z."/>
            <person name="Li X."/>
            <person name="Lu J."/>
            <person name="Miao H."/>
            <person name="Kang H."/>
            <person name="Xie B."/>
            <person name="Gu X."/>
            <person name="Wang X."/>
            <person name="Du Y."/>
            <person name="Jin W."/>
            <person name="Huang S."/>
        </authorList>
    </citation>
    <scope>NUCLEOTIDE SEQUENCE [LARGE SCALE GENOMIC DNA]</scope>
    <source>
        <strain evidence="2">cv. 9930</strain>
        <tissue evidence="1">Leaf</tissue>
    </source>
</reference>
<reference evidence="1 2" key="5">
    <citation type="journal article" date="2019" name="Gigascience">
        <title>A chromosome-scale genome assembly of cucumber (Cucumis sativus L.).</title>
        <authorList>
            <person name="Li Q."/>
            <person name="Li H."/>
            <person name="Huang W."/>
            <person name="Xu Y."/>
            <person name="Zhou Q."/>
            <person name="Wang S."/>
            <person name="Ruan J."/>
            <person name="Huang S."/>
            <person name="Zhang Z."/>
        </authorList>
    </citation>
    <scope>NUCLEOTIDE SEQUENCE [LARGE SCALE GENOMIC DNA]</scope>
    <source>
        <strain evidence="2">cv. 9930</strain>
        <tissue evidence="1">Leaf</tissue>
    </source>
</reference>
<dbReference type="Proteomes" id="UP000029981">
    <property type="component" value="Unassembled WGS sequence"/>
</dbReference>
<name>A0ACB6HBK8_CUCSA</name>
<reference evidence="1 2" key="3">
    <citation type="journal article" date="2010" name="BMC Genomics">
        <title>Transcriptome sequencing and comparative analysis of cucumber flowers with different sex types.</title>
        <authorList>
            <person name="Guo S."/>
            <person name="Zheng Y."/>
            <person name="Joung J.G."/>
            <person name="Liu S."/>
            <person name="Zhang Z."/>
            <person name="Crasta O.R."/>
            <person name="Sobral B.W."/>
            <person name="Xu Y."/>
            <person name="Huang S."/>
            <person name="Fei Z."/>
        </authorList>
    </citation>
    <scope>NUCLEOTIDE SEQUENCE [LARGE SCALE GENOMIC DNA]</scope>
    <source>
        <strain evidence="2">cv. 9930</strain>
        <tissue evidence="1">Leaf</tissue>
    </source>
</reference>
<evidence type="ECO:0000313" key="2">
    <source>
        <dbReference type="Proteomes" id="UP000029981"/>
    </source>
</evidence>
<gene>
    <name evidence="1" type="ORF">Csa_023557</name>
</gene>
<comment type="caution">
    <text evidence="1">The sequence shown here is derived from an EMBL/GenBank/DDBJ whole genome shotgun (WGS) entry which is preliminary data.</text>
</comment>
<keyword evidence="2" id="KW-1185">Reference proteome</keyword>
<feature type="non-terminal residue" evidence="1">
    <location>
        <position position="1"/>
    </location>
</feature>
<proteinExistence type="predicted"/>
<organism evidence="1 2">
    <name type="scientific">Cucumis sativus</name>
    <name type="common">Cucumber</name>
    <dbReference type="NCBI Taxonomy" id="3659"/>
    <lineage>
        <taxon>Eukaryota</taxon>
        <taxon>Viridiplantae</taxon>
        <taxon>Streptophyta</taxon>
        <taxon>Embryophyta</taxon>
        <taxon>Tracheophyta</taxon>
        <taxon>Spermatophyta</taxon>
        <taxon>Magnoliopsida</taxon>
        <taxon>eudicotyledons</taxon>
        <taxon>Gunneridae</taxon>
        <taxon>Pentapetalae</taxon>
        <taxon>rosids</taxon>
        <taxon>fabids</taxon>
        <taxon>Cucurbitales</taxon>
        <taxon>Cucurbitaceae</taxon>
        <taxon>Benincaseae</taxon>
        <taxon>Cucumis</taxon>
    </lineage>
</organism>